<evidence type="ECO:0000256" key="2">
    <source>
        <dbReference type="SAM" id="MobiDB-lite"/>
    </source>
</evidence>
<organism evidence="3 4">
    <name type="scientific">Paenibacillus melissococcoides</name>
    <dbReference type="NCBI Taxonomy" id="2912268"/>
    <lineage>
        <taxon>Bacteria</taxon>
        <taxon>Bacillati</taxon>
        <taxon>Bacillota</taxon>
        <taxon>Bacilli</taxon>
        <taxon>Bacillales</taxon>
        <taxon>Paenibacillaceae</taxon>
        <taxon>Paenibacillus</taxon>
    </lineage>
</organism>
<evidence type="ECO:0000313" key="3">
    <source>
        <dbReference type="EMBL" id="CAH8249491.1"/>
    </source>
</evidence>
<accession>A0ABM9GBK1</accession>
<keyword evidence="3" id="KW-0378">Hydrolase</keyword>
<feature type="region of interest" description="Disordered" evidence="2">
    <location>
        <begin position="319"/>
        <end position="338"/>
    </location>
</feature>
<feature type="region of interest" description="Disordered" evidence="2">
    <location>
        <begin position="1"/>
        <end position="28"/>
    </location>
</feature>
<evidence type="ECO:0000313" key="4">
    <source>
        <dbReference type="Proteomes" id="UP001154322"/>
    </source>
</evidence>
<dbReference type="SUPFAM" id="SSF52540">
    <property type="entry name" value="P-loop containing nucleoside triphosphate hydrolases"/>
    <property type="match status" value="1"/>
</dbReference>
<gene>
    <name evidence="3" type="ORF">WJ0W_006676</name>
</gene>
<dbReference type="RefSeq" id="WP_249725502.1">
    <property type="nucleotide sequence ID" value="NZ_AP031286.1"/>
</dbReference>
<evidence type="ECO:0000256" key="1">
    <source>
        <dbReference type="ARBA" id="ARBA00022723"/>
    </source>
</evidence>
<sequence>MYTAAKRNSVEDAQKTAAEPNIEFDNYQRTSENELMELTRISESKTFDDIETIGDYLTLFGEDLIRRLNAEYVPVHHPGIDEPLPVLHEINRPLFNAQAHVTTALIKGFQRHRRLLLIGEMGTGKTSISIGTFFAMLKNVLGGAGRVIYMVPNHLIRKTEREVGILLDKKLFEVNFLKDYVDVIRLRDSGKMELRPKKMEVYIIARDTCKLGYIYEPSAKWVERSYIKQIGEGDEVSEYKKTVFEGWVCPDCGAQLMKEQENNVVPMEYDDFFNKHHKPKRRKHNLFCSNRVRLYRNPDPEKDEYRECGARLWAAKNKNRSSYSGEPRKPNGQAPRKVSPADLFKRYFKKKFDFVIGDECHECATR</sequence>
<dbReference type="Proteomes" id="UP001154322">
    <property type="component" value="Unassembled WGS sequence"/>
</dbReference>
<comment type="caution">
    <text evidence="3">The sequence shown here is derived from an EMBL/GenBank/DDBJ whole genome shotgun (WGS) entry which is preliminary data.</text>
</comment>
<keyword evidence="3" id="KW-0347">Helicase</keyword>
<protein>
    <submittedName>
        <fullName evidence="3">DEAD/DEAH box helicase family protein</fullName>
    </submittedName>
</protein>
<keyword evidence="1" id="KW-0479">Metal-binding</keyword>
<dbReference type="GO" id="GO:0004386">
    <property type="term" value="F:helicase activity"/>
    <property type="evidence" value="ECO:0007669"/>
    <property type="project" value="UniProtKB-KW"/>
</dbReference>
<dbReference type="PROSITE" id="PS00202">
    <property type="entry name" value="RUBREDOXIN"/>
    <property type="match status" value="1"/>
</dbReference>
<proteinExistence type="predicted"/>
<keyword evidence="3" id="KW-0547">Nucleotide-binding</keyword>
<reference evidence="3" key="1">
    <citation type="submission" date="2022-06" db="EMBL/GenBank/DDBJ databases">
        <authorList>
            <person name="Dietemann V."/>
            <person name="Ory F."/>
            <person name="Dainat B."/>
            <person name="Oberhansli S."/>
        </authorList>
    </citation>
    <scope>NUCLEOTIDE SEQUENCE</scope>
    <source>
        <strain evidence="3">Ena-SAMPLE-TAB-26-04-2022-14:26:32:270-5432</strain>
    </source>
</reference>
<dbReference type="EMBL" id="CALYLO010000017">
    <property type="protein sequence ID" value="CAH8249491.1"/>
    <property type="molecule type" value="Genomic_DNA"/>
</dbReference>
<dbReference type="InterPro" id="IPR027417">
    <property type="entry name" value="P-loop_NTPase"/>
</dbReference>
<name>A0ABM9GBK1_9BACL</name>
<dbReference type="Gene3D" id="3.40.50.300">
    <property type="entry name" value="P-loop containing nucleotide triphosphate hydrolases"/>
    <property type="match status" value="1"/>
</dbReference>
<keyword evidence="4" id="KW-1185">Reference proteome</keyword>
<keyword evidence="3" id="KW-0067">ATP-binding</keyword>
<dbReference type="InterPro" id="IPR018527">
    <property type="entry name" value="Rubredoxin_Fe_BS"/>
</dbReference>